<evidence type="ECO:0000313" key="4">
    <source>
        <dbReference type="Proteomes" id="UP000295807"/>
    </source>
</evidence>
<dbReference type="Pfam" id="PF06283">
    <property type="entry name" value="ThuA"/>
    <property type="match status" value="1"/>
</dbReference>
<keyword evidence="1" id="KW-0732">Signal</keyword>
<gene>
    <name evidence="3" type="ORF">EDD80_103248</name>
</gene>
<protein>
    <recommendedName>
        <fullName evidence="2">ThuA-like domain-containing protein</fullName>
    </recommendedName>
</protein>
<dbReference type="EMBL" id="SMAD01000003">
    <property type="protein sequence ID" value="TCS88384.1"/>
    <property type="molecule type" value="Genomic_DNA"/>
</dbReference>
<dbReference type="PANTHER" id="PTHR40469:SF2">
    <property type="entry name" value="GALACTOSE-BINDING DOMAIN-LIKE SUPERFAMILY PROTEIN"/>
    <property type="match status" value="1"/>
</dbReference>
<dbReference type="InterPro" id="IPR029010">
    <property type="entry name" value="ThuA-like"/>
</dbReference>
<dbReference type="Proteomes" id="UP000295807">
    <property type="component" value="Unassembled WGS sequence"/>
</dbReference>
<reference evidence="3 4" key="1">
    <citation type="submission" date="2019-03" db="EMBL/GenBank/DDBJ databases">
        <title>Genomic Encyclopedia of Type Strains, Phase IV (KMG-IV): sequencing the most valuable type-strain genomes for metagenomic binning, comparative biology and taxonomic classification.</title>
        <authorList>
            <person name="Goeker M."/>
        </authorList>
    </citation>
    <scope>NUCLEOTIDE SEQUENCE [LARGE SCALE GENOMIC DNA]</scope>
    <source>
        <strain evidence="3 4">DSM 21100</strain>
    </source>
</reference>
<organism evidence="3 4">
    <name type="scientific">Anseongella ginsenosidimutans</name>
    <dbReference type="NCBI Taxonomy" id="496056"/>
    <lineage>
        <taxon>Bacteria</taxon>
        <taxon>Pseudomonadati</taxon>
        <taxon>Bacteroidota</taxon>
        <taxon>Sphingobacteriia</taxon>
        <taxon>Sphingobacteriales</taxon>
        <taxon>Sphingobacteriaceae</taxon>
        <taxon>Anseongella</taxon>
    </lineage>
</organism>
<dbReference type="AlphaFoldDB" id="A0A4R3KTA0"/>
<dbReference type="PANTHER" id="PTHR40469">
    <property type="entry name" value="SECRETED GLYCOSYL HYDROLASE"/>
    <property type="match status" value="1"/>
</dbReference>
<name>A0A4R3KTA0_9SPHI</name>
<proteinExistence type="predicted"/>
<sequence length="245" mass="27465">MKCHRFISCFCVFFLMAAAFAPAAAGQDKQLLVFSKTAGFRHNSIPAGIEALKKMGREQGFSITATEDAAFFTDEKLAAYHAVIFLNTTGDILDEEQQAAFERYIQAGHGFVGIHSATDTEYEWPWYGKLVGAYFKSHPPTAKGKLKVVDHSHPSTKGLPREFMHKDEWYDFRKNPSSSEVTVLVTIDETSYDHGENKAHPVSWYHEFDGGRAFYTLMGHMPESFSNPLVLKHLSGGIRYVLEGS</sequence>
<dbReference type="InterPro" id="IPR029062">
    <property type="entry name" value="Class_I_gatase-like"/>
</dbReference>
<feature type="signal peptide" evidence="1">
    <location>
        <begin position="1"/>
        <end position="23"/>
    </location>
</feature>
<feature type="chain" id="PRO_5020852298" description="ThuA-like domain-containing protein" evidence="1">
    <location>
        <begin position="24"/>
        <end position="245"/>
    </location>
</feature>
<evidence type="ECO:0000259" key="2">
    <source>
        <dbReference type="Pfam" id="PF06283"/>
    </source>
</evidence>
<dbReference type="RefSeq" id="WP_207910246.1">
    <property type="nucleotide sequence ID" value="NZ_CP042432.1"/>
</dbReference>
<accession>A0A4R3KTA0</accession>
<keyword evidence="4" id="KW-1185">Reference proteome</keyword>
<dbReference type="Gene3D" id="3.40.50.880">
    <property type="match status" value="1"/>
</dbReference>
<evidence type="ECO:0000313" key="3">
    <source>
        <dbReference type="EMBL" id="TCS88384.1"/>
    </source>
</evidence>
<feature type="domain" description="ThuA-like" evidence="2">
    <location>
        <begin position="31"/>
        <end position="241"/>
    </location>
</feature>
<comment type="caution">
    <text evidence="3">The sequence shown here is derived from an EMBL/GenBank/DDBJ whole genome shotgun (WGS) entry which is preliminary data.</text>
</comment>
<evidence type="ECO:0000256" key="1">
    <source>
        <dbReference type="SAM" id="SignalP"/>
    </source>
</evidence>
<dbReference type="SUPFAM" id="SSF52317">
    <property type="entry name" value="Class I glutamine amidotransferase-like"/>
    <property type="match status" value="1"/>
</dbReference>